<dbReference type="GO" id="GO:0016788">
    <property type="term" value="F:hydrolase activity, acting on ester bonds"/>
    <property type="evidence" value="ECO:0007669"/>
    <property type="project" value="UniProtKB-ARBA"/>
</dbReference>
<dbReference type="SUPFAM" id="SSF52266">
    <property type="entry name" value="SGNH hydrolase"/>
    <property type="match status" value="1"/>
</dbReference>
<reference evidence="2" key="1">
    <citation type="submission" date="2021-01" db="EMBL/GenBank/DDBJ databases">
        <title>Modified the classification status of verrucomicrobia.</title>
        <authorList>
            <person name="Feng X."/>
        </authorList>
    </citation>
    <scope>NUCLEOTIDE SEQUENCE</scope>
    <source>
        <strain evidence="2">KCTC 22201</strain>
    </source>
</reference>
<dbReference type="EMBL" id="JAENII010000001">
    <property type="protein sequence ID" value="MBK1825527.1"/>
    <property type="molecule type" value="Genomic_DNA"/>
</dbReference>
<dbReference type="CDD" id="cd00229">
    <property type="entry name" value="SGNH_hydrolase"/>
    <property type="match status" value="1"/>
</dbReference>
<organism evidence="2 3">
    <name type="scientific">Haloferula rosea</name>
    <dbReference type="NCBI Taxonomy" id="490093"/>
    <lineage>
        <taxon>Bacteria</taxon>
        <taxon>Pseudomonadati</taxon>
        <taxon>Verrucomicrobiota</taxon>
        <taxon>Verrucomicrobiia</taxon>
        <taxon>Verrucomicrobiales</taxon>
        <taxon>Verrucomicrobiaceae</taxon>
        <taxon>Haloferula</taxon>
    </lineage>
</organism>
<feature type="signal peptide" evidence="1">
    <location>
        <begin position="1"/>
        <end position="23"/>
    </location>
</feature>
<keyword evidence="1" id="KW-0732">Signal</keyword>
<gene>
    <name evidence="2" type="ORF">JIN81_00725</name>
</gene>
<keyword evidence="3" id="KW-1185">Reference proteome</keyword>
<name>A0A934VE26_9BACT</name>
<dbReference type="RefSeq" id="WP_200275232.1">
    <property type="nucleotide sequence ID" value="NZ_JAENII010000001.1"/>
</dbReference>
<dbReference type="Gene3D" id="3.40.50.1110">
    <property type="entry name" value="SGNH hydrolase"/>
    <property type="match status" value="1"/>
</dbReference>
<keyword evidence="2" id="KW-0378">Hydrolase</keyword>
<proteinExistence type="predicted"/>
<dbReference type="Proteomes" id="UP000658278">
    <property type="component" value="Unassembled WGS sequence"/>
</dbReference>
<accession>A0A934VE26</accession>
<protein>
    <submittedName>
        <fullName evidence="2">SGNH/GDSL hydrolase family protein</fullName>
    </submittedName>
</protein>
<evidence type="ECO:0000313" key="2">
    <source>
        <dbReference type="EMBL" id="MBK1825527.1"/>
    </source>
</evidence>
<sequence>MITTALLVLGGLFLPGLSPSASAAEDLASKEELYTGKEYREAFQNPQDDPSRPNVLLIGDSISNAYTVDVRKKLHGQADVFRIPGNGKNSAYGLANLNKWLSMKPGKWDVIHFNWGLWDLCYRNPESKVQGYRDKVHGTITATPEEFRSNLEKIVARLKKTDATLIWCTITPVPEGEAGRKLGDDLKYNRIAEEIMRANDIQINDLHAHALLALPEIKIKEGDVHFTKEGSRYLAGKVASEIAQVISKKKETQP</sequence>
<comment type="caution">
    <text evidence="2">The sequence shown here is derived from an EMBL/GenBank/DDBJ whole genome shotgun (WGS) entry which is preliminary data.</text>
</comment>
<evidence type="ECO:0000256" key="1">
    <source>
        <dbReference type="SAM" id="SignalP"/>
    </source>
</evidence>
<feature type="chain" id="PRO_5037784418" evidence="1">
    <location>
        <begin position="24"/>
        <end position="254"/>
    </location>
</feature>
<evidence type="ECO:0000313" key="3">
    <source>
        <dbReference type="Proteomes" id="UP000658278"/>
    </source>
</evidence>
<dbReference type="AlphaFoldDB" id="A0A934VE26"/>
<dbReference type="InterPro" id="IPR036514">
    <property type="entry name" value="SGNH_hydro_sf"/>
</dbReference>